<sequence length="299" mass="32451">MTAMRLGNDTWSMLRVACAGVGINAAGAQLLRVTDEIDYRLPGGVIARIGAPGQEGAAKRAVDVARWLESAGIPVAQVVSDLPQPVVVDGRAVTFWHELPQHRAGTPAEVAAALTRLHGLAPPTDMEIGQVAPFVGLDERIEAAHTMSTDDRSWLRRHLAELRGRWAALPNGRPWSVIHGAAWSGNVVVAEDDSVILLDTGLVSIGPPEWDLVHAAIECASFGWITDAQYAEYCQAYGCDVMRWDGFYLLRDIREFRMATMAAQAAAANSEYQEQADLRLACMRGDIGPRVWDGWAALS</sequence>
<evidence type="ECO:0000259" key="1">
    <source>
        <dbReference type="Pfam" id="PF01636"/>
    </source>
</evidence>
<keyword evidence="3" id="KW-1185">Reference proteome</keyword>
<dbReference type="RefSeq" id="WP_329412799.1">
    <property type="nucleotide sequence ID" value="NZ_CP109441.1"/>
</dbReference>
<dbReference type="InterPro" id="IPR002575">
    <property type="entry name" value="Aminoglycoside_PTrfase"/>
</dbReference>
<gene>
    <name evidence="2" type="ORF">OG563_09725</name>
</gene>
<proteinExistence type="predicted"/>
<dbReference type="Pfam" id="PF01636">
    <property type="entry name" value="APH"/>
    <property type="match status" value="1"/>
</dbReference>
<dbReference type="SUPFAM" id="SSF56112">
    <property type="entry name" value="Protein kinase-like (PK-like)"/>
    <property type="match status" value="1"/>
</dbReference>
<feature type="domain" description="Aminoglycoside phosphotransferase" evidence="1">
    <location>
        <begin position="45"/>
        <end position="243"/>
    </location>
</feature>
<dbReference type="Proteomes" id="UP001432062">
    <property type="component" value="Chromosome"/>
</dbReference>
<protein>
    <submittedName>
        <fullName evidence="2">Aminoglycoside phosphotransferase family protein</fullName>
    </submittedName>
</protein>
<name>A0ABZ1Z2Z2_9NOCA</name>
<organism evidence="2 3">
    <name type="scientific">Nocardia vinacea</name>
    <dbReference type="NCBI Taxonomy" id="96468"/>
    <lineage>
        <taxon>Bacteria</taxon>
        <taxon>Bacillati</taxon>
        <taxon>Actinomycetota</taxon>
        <taxon>Actinomycetes</taxon>
        <taxon>Mycobacteriales</taxon>
        <taxon>Nocardiaceae</taxon>
        <taxon>Nocardia</taxon>
    </lineage>
</organism>
<accession>A0ABZ1Z2Z2</accession>
<dbReference type="Gene3D" id="3.90.1200.10">
    <property type="match status" value="1"/>
</dbReference>
<evidence type="ECO:0000313" key="3">
    <source>
        <dbReference type="Proteomes" id="UP001432062"/>
    </source>
</evidence>
<dbReference type="InterPro" id="IPR011009">
    <property type="entry name" value="Kinase-like_dom_sf"/>
</dbReference>
<evidence type="ECO:0000313" key="2">
    <source>
        <dbReference type="EMBL" id="WUV48440.1"/>
    </source>
</evidence>
<dbReference type="EMBL" id="CP109441">
    <property type="protein sequence ID" value="WUV48440.1"/>
    <property type="molecule type" value="Genomic_DNA"/>
</dbReference>
<reference evidence="2" key="1">
    <citation type="submission" date="2022-10" db="EMBL/GenBank/DDBJ databases">
        <title>The complete genomes of actinobacterial strains from the NBC collection.</title>
        <authorList>
            <person name="Joergensen T.S."/>
            <person name="Alvarez Arevalo M."/>
            <person name="Sterndorff E.B."/>
            <person name="Faurdal D."/>
            <person name="Vuksanovic O."/>
            <person name="Mourched A.-S."/>
            <person name="Charusanti P."/>
            <person name="Shaw S."/>
            <person name="Blin K."/>
            <person name="Weber T."/>
        </authorList>
    </citation>
    <scope>NUCLEOTIDE SEQUENCE</scope>
    <source>
        <strain evidence="2">NBC_01482</strain>
    </source>
</reference>